<protein>
    <submittedName>
        <fullName evidence="2">Uncharacterized protein</fullName>
    </submittedName>
</protein>
<feature type="compositionally biased region" description="Polar residues" evidence="1">
    <location>
        <begin position="46"/>
        <end position="83"/>
    </location>
</feature>
<feature type="region of interest" description="Disordered" evidence="1">
    <location>
        <begin position="1"/>
        <end position="83"/>
    </location>
</feature>
<organism evidence="2">
    <name type="scientific">Arion vulgaris</name>
    <dbReference type="NCBI Taxonomy" id="1028688"/>
    <lineage>
        <taxon>Eukaryota</taxon>
        <taxon>Metazoa</taxon>
        <taxon>Spiralia</taxon>
        <taxon>Lophotrochozoa</taxon>
        <taxon>Mollusca</taxon>
        <taxon>Gastropoda</taxon>
        <taxon>Heterobranchia</taxon>
        <taxon>Euthyneura</taxon>
        <taxon>Panpulmonata</taxon>
        <taxon>Eupulmonata</taxon>
        <taxon>Stylommatophora</taxon>
        <taxon>Helicina</taxon>
        <taxon>Arionoidea</taxon>
        <taxon>Arionidae</taxon>
        <taxon>Arion</taxon>
    </lineage>
</organism>
<accession>A0A0B6Y3T5</accession>
<evidence type="ECO:0000313" key="2">
    <source>
        <dbReference type="EMBL" id="CEK50205.1"/>
    </source>
</evidence>
<evidence type="ECO:0000256" key="1">
    <source>
        <dbReference type="SAM" id="MobiDB-lite"/>
    </source>
</evidence>
<reference evidence="2" key="1">
    <citation type="submission" date="2014-12" db="EMBL/GenBank/DDBJ databases">
        <title>Insight into the proteome of Arion vulgaris.</title>
        <authorList>
            <person name="Aradska J."/>
            <person name="Bulat T."/>
            <person name="Smidak R."/>
            <person name="Sarate P."/>
            <person name="Gangsoo J."/>
            <person name="Sialana F."/>
            <person name="Bilban M."/>
            <person name="Lubec G."/>
        </authorList>
    </citation>
    <scope>NUCLEOTIDE SEQUENCE</scope>
    <source>
        <tissue evidence="2">Skin</tissue>
    </source>
</reference>
<sequence length="83" mass="9418">LTSNVNRRSSNTDKDINFLSDDDQENDEIQVTSDEESAPQDHDDSFYTSSVFSSENKYENDMNSFNRTSVDASNHKQLTNTSS</sequence>
<name>A0A0B6Y3T5_9EUPU</name>
<feature type="compositionally biased region" description="Acidic residues" evidence="1">
    <location>
        <begin position="20"/>
        <end position="38"/>
    </location>
</feature>
<dbReference type="AlphaFoldDB" id="A0A0B6Y3T5"/>
<gene>
    <name evidence="2" type="primary">ORF10137</name>
</gene>
<feature type="non-terminal residue" evidence="2">
    <location>
        <position position="1"/>
    </location>
</feature>
<dbReference type="EMBL" id="HACG01003340">
    <property type="protein sequence ID" value="CEK50205.1"/>
    <property type="molecule type" value="Transcribed_RNA"/>
</dbReference>
<proteinExistence type="predicted"/>
<feature type="non-terminal residue" evidence="2">
    <location>
        <position position="83"/>
    </location>
</feature>